<evidence type="ECO:0000313" key="2">
    <source>
        <dbReference type="EMBL" id="RPB26647.1"/>
    </source>
</evidence>
<feature type="compositionally biased region" description="Basic residues" evidence="1">
    <location>
        <begin position="1"/>
        <end position="10"/>
    </location>
</feature>
<evidence type="ECO:0000313" key="3">
    <source>
        <dbReference type="Proteomes" id="UP000267821"/>
    </source>
</evidence>
<name>A0A3N4LUU7_9PEZI</name>
<sequence>MATRTTRYKSHSPTPSPTHAYEQPQPFTTGAVGSMTLETRGSQDNLYGSRNDLTLPPFSKNLVVGNGAPNSPRHSNYTQTYSLSPSRDARNFTRNSRPIQVQEDCAAIRAHHYSYDDINYCEFSQTKPPMNVQDPEPPAHRQLPAVGNSEHTNGSRLPPINHSAYQTNYNTNPDAHRQRQLSINSIISSPGANTSSSTYSPFGAPAHGNGTMKKRKKSFGTEGDGGMEVIDKIDRERDCGKANGDSGDAGVNGSHKVKPNVGLGLGLEDPDVRLAAEALGDLRAGKSHKFINLKGHFKFAHHTYV</sequence>
<dbReference type="EMBL" id="ML121533">
    <property type="protein sequence ID" value="RPB26647.1"/>
    <property type="molecule type" value="Genomic_DNA"/>
</dbReference>
<accession>A0A3N4LUU7</accession>
<feature type="compositionally biased region" description="Polar residues" evidence="1">
    <location>
        <begin position="68"/>
        <end position="85"/>
    </location>
</feature>
<dbReference type="InParanoid" id="A0A3N4LUU7"/>
<dbReference type="OrthoDB" id="5290731at2759"/>
<evidence type="ECO:0000256" key="1">
    <source>
        <dbReference type="SAM" id="MobiDB-lite"/>
    </source>
</evidence>
<proteinExistence type="predicted"/>
<keyword evidence="3" id="KW-1185">Reference proteome</keyword>
<organism evidence="2 3">
    <name type="scientific">Terfezia boudieri ATCC MYA-4762</name>
    <dbReference type="NCBI Taxonomy" id="1051890"/>
    <lineage>
        <taxon>Eukaryota</taxon>
        <taxon>Fungi</taxon>
        <taxon>Dikarya</taxon>
        <taxon>Ascomycota</taxon>
        <taxon>Pezizomycotina</taxon>
        <taxon>Pezizomycetes</taxon>
        <taxon>Pezizales</taxon>
        <taxon>Pezizaceae</taxon>
        <taxon>Terfezia</taxon>
    </lineage>
</organism>
<dbReference type="AlphaFoldDB" id="A0A3N4LUU7"/>
<feature type="region of interest" description="Disordered" evidence="1">
    <location>
        <begin position="61"/>
        <end position="91"/>
    </location>
</feature>
<feature type="region of interest" description="Disordered" evidence="1">
    <location>
        <begin position="1"/>
        <end position="32"/>
    </location>
</feature>
<feature type="region of interest" description="Disordered" evidence="1">
    <location>
        <begin position="189"/>
        <end position="226"/>
    </location>
</feature>
<feature type="compositionally biased region" description="Polar residues" evidence="1">
    <location>
        <begin position="189"/>
        <end position="200"/>
    </location>
</feature>
<protein>
    <submittedName>
        <fullName evidence="2">Uncharacterized protein</fullName>
    </submittedName>
</protein>
<reference evidence="2 3" key="1">
    <citation type="journal article" date="2018" name="Nat. Ecol. Evol.">
        <title>Pezizomycetes genomes reveal the molecular basis of ectomycorrhizal truffle lifestyle.</title>
        <authorList>
            <person name="Murat C."/>
            <person name="Payen T."/>
            <person name="Noel B."/>
            <person name="Kuo A."/>
            <person name="Morin E."/>
            <person name="Chen J."/>
            <person name="Kohler A."/>
            <person name="Krizsan K."/>
            <person name="Balestrini R."/>
            <person name="Da Silva C."/>
            <person name="Montanini B."/>
            <person name="Hainaut M."/>
            <person name="Levati E."/>
            <person name="Barry K.W."/>
            <person name="Belfiori B."/>
            <person name="Cichocki N."/>
            <person name="Clum A."/>
            <person name="Dockter R.B."/>
            <person name="Fauchery L."/>
            <person name="Guy J."/>
            <person name="Iotti M."/>
            <person name="Le Tacon F."/>
            <person name="Lindquist E.A."/>
            <person name="Lipzen A."/>
            <person name="Malagnac F."/>
            <person name="Mello A."/>
            <person name="Molinier V."/>
            <person name="Miyauchi S."/>
            <person name="Poulain J."/>
            <person name="Riccioni C."/>
            <person name="Rubini A."/>
            <person name="Sitrit Y."/>
            <person name="Splivallo R."/>
            <person name="Traeger S."/>
            <person name="Wang M."/>
            <person name="Zifcakova L."/>
            <person name="Wipf D."/>
            <person name="Zambonelli A."/>
            <person name="Paolocci F."/>
            <person name="Nowrousian M."/>
            <person name="Ottonello S."/>
            <person name="Baldrian P."/>
            <person name="Spatafora J.W."/>
            <person name="Henrissat B."/>
            <person name="Nagy L.G."/>
            <person name="Aury J.M."/>
            <person name="Wincker P."/>
            <person name="Grigoriev I.V."/>
            <person name="Bonfante P."/>
            <person name="Martin F.M."/>
        </authorList>
    </citation>
    <scope>NUCLEOTIDE SEQUENCE [LARGE SCALE GENOMIC DNA]</scope>
    <source>
        <strain evidence="2 3">ATCC MYA-4762</strain>
    </source>
</reference>
<gene>
    <name evidence="2" type="ORF">L211DRAFT_846830</name>
</gene>
<dbReference type="Proteomes" id="UP000267821">
    <property type="component" value="Unassembled WGS sequence"/>
</dbReference>